<dbReference type="AlphaFoldDB" id="A0A8J2VW47"/>
<gene>
    <name evidence="2" type="ORF">DCHRY22_LOCUS1708</name>
</gene>
<dbReference type="Proteomes" id="UP000789524">
    <property type="component" value="Unassembled WGS sequence"/>
</dbReference>
<comment type="caution">
    <text evidence="2">The sequence shown here is derived from an EMBL/GenBank/DDBJ whole genome shotgun (WGS) entry which is preliminary data.</text>
</comment>
<keyword evidence="3" id="KW-1185">Reference proteome</keyword>
<evidence type="ECO:0000313" key="2">
    <source>
        <dbReference type="EMBL" id="CAG9559943.1"/>
    </source>
</evidence>
<dbReference type="EMBL" id="CAKASE010000044">
    <property type="protein sequence ID" value="CAG9559943.1"/>
    <property type="molecule type" value="Genomic_DNA"/>
</dbReference>
<reference evidence="2" key="1">
    <citation type="submission" date="2021-09" db="EMBL/GenBank/DDBJ databases">
        <authorList>
            <person name="Martin H S."/>
        </authorList>
    </citation>
    <scope>NUCLEOTIDE SEQUENCE</scope>
</reference>
<evidence type="ECO:0000256" key="1">
    <source>
        <dbReference type="SAM" id="MobiDB-lite"/>
    </source>
</evidence>
<evidence type="ECO:0000313" key="3">
    <source>
        <dbReference type="Proteomes" id="UP000789524"/>
    </source>
</evidence>
<feature type="compositionally biased region" description="Pro residues" evidence="1">
    <location>
        <begin position="71"/>
        <end position="85"/>
    </location>
</feature>
<name>A0A8J2VW47_9NEOP</name>
<proteinExistence type="predicted"/>
<sequence>MFFEYRFAPPCGKINIANVFKCVLTRAGATQSRSRACDCARVGCRSALQLCDVIASAAAPSPRPLPRRRPPLTPGAPGAPQPPHSTPLITLVSERPRTRNVLFLNFVRTRWPYCYL</sequence>
<protein>
    <submittedName>
        <fullName evidence="2">(African queen) hypothetical protein</fullName>
    </submittedName>
</protein>
<organism evidence="2 3">
    <name type="scientific">Danaus chrysippus</name>
    <name type="common">African queen</name>
    <dbReference type="NCBI Taxonomy" id="151541"/>
    <lineage>
        <taxon>Eukaryota</taxon>
        <taxon>Metazoa</taxon>
        <taxon>Ecdysozoa</taxon>
        <taxon>Arthropoda</taxon>
        <taxon>Hexapoda</taxon>
        <taxon>Insecta</taxon>
        <taxon>Pterygota</taxon>
        <taxon>Neoptera</taxon>
        <taxon>Endopterygota</taxon>
        <taxon>Lepidoptera</taxon>
        <taxon>Glossata</taxon>
        <taxon>Ditrysia</taxon>
        <taxon>Papilionoidea</taxon>
        <taxon>Nymphalidae</taxon>
        <taxon>Danainae</taxon>
        <taxon>Danaini</taxon>
        <taxon>Danaina</taxon>
        <taxon>Danaus</taxon>
        <taxon>Anosia</taxon>
    </lineage>
</organism>
<feature type="region of interest" description="Disordered" evidence="1">
    <location>
        <begin position="59"/>
        <end position="89"/>
    </location>
</feature>
<accession>A0A8J2VW47</accession>